<dbReference type="InterPro" id="IPR036236">
    <property type="entry name" value="Znf_C2H2_sf"/>
</dbReference>
<comment type="caution">
    <text evidence="7">The sequence shown here is derived from an EMBL/GenBank/DDBJ whole genome shotgun (WGS) entry which is preliminary data.</text>
</comment>
<accession>A0AAD9RYQ1</accession>
<evidence type="ECO:0000256" key="3">
    <source>
        <dbReference type="ARBA" id="ARBA00022833"/>
    </source>
</evidence>
<dbReference type="GO" id="GO:0008270">
    <property type="term" value="F:zinc ion binding"/>
    <property type="evidence" value="ECO:0007669"/>
    <property type="project" value="UniProtKB-KW"/>
</dbReference>
<dbReference type="PANTHER" id="PTHR12271">
    <property type="entry name" value="POLY A POLYMERASE CID PAP -RELATED"/>
    <property type="match status" value="1"/>
</dbReference>
<dbReference type="PANTHER" id="PTHR12271:SF66">
    <property type="entry name" value="TERMINAL URIDYLYLTRANSFERASE TAILOR"/>
    <property type="match status" value="1"/>
</dbReference>
<dbReference type="EMBL" id="JAIFRP010000006">
    <property type="protein sequence ID" value="KAK2588356.1"/>
    <property type="molecule type" value="Genomic_DNA"/>
</dbReference>
<evidence type="ECO:0000256" key="2">
    <source>
        <dbReference type="ARBA" id="ARBA00022771"/>
    </source>
</evidence>
<keyword evidence="8" id="KW-1185">Reference proteome</keyword>
<dbReference type="SUPFAM" id="SSF81631">
    <property type="entry name" value="PAP/OAS1 substrate-binding domain"/>
    <property type="match status" value="1"/>
</dbReference>
<dbReference type="Gene3D" id="1.10.1410.10">
    <property type="match status" value="1"/>
</dbReference>
<keyword evidence="2" id="KW-0863">Zinc-finger</keyword>
<dbReference type="Gene3D" id="3.30.460.10">
    <property type="entry name" value="Beta Polymerase, domain 2"/>
    <property type="match status" value="1"/>
</dbReference>
<dbReference type="Pfam" id="PF12171">
    <property type="entry name" value="zf-C2H2_jaz"/>
    <property type="match status" value="1"/>
</dbReference>
<dbReference type="Pfam" id="PF22600">
    <property type="entry name" value="MTPAP-like_central"/>
    <property type="match status" value="1"/>
</dbReference>
<keyword evidence="1" id="KW-0479">Metal-binding</keyword>
<sequence length="402" mass="46929">MEKYCEVCSLELHDEYAYKTHLTGKKHLKNVQHKEFEKRILELSIFVFPIPRSVTPQELIQFFLQFGSIQTYKFGANHLIIEFTSREPVDYLLNNPVWINKVKLNIKRRTLFNNTKKMSACNSMEESSVIDFDHIRNKIFGSIFPKCHTYRFGSTLTGLGFKGCDLDIYMDIGAPIISVYDTEKPWKVTKFPNCWTMSKIFNKVKSIMYRMNNVFADIRPIPQAKTPIIKFCHVPTKISCDISFKNGFGVYNSQLIKHCLSIDNRIKPLIILIKYLARQYEISGCGKMSNYALIILIIFYLQQPNPGLLPPLMEFKKTCEPLLINGWQVNFDENTVLQKINNNISIQELLQGFFEFYINFDFKTNIVCPLDGIIHTKQEFEDIQSLPNYMTQYKEMPAHHSE</sequence>
<dbReference type="InterPro" id="IPR022755">
    <property type="entry name" value="Znf_C2H2_jaz"/>
</dbReference>
<dbReference type="AlphaFoldDB" id="A0AAD9RYQ1"/>
<reference evidence="7" key="2">
    <citation type="journal article" date="2023" name="Commun. Biol.">
        <title>Intrasexual cuticular hydrocarbon dimorphism in a wasp sheds light on hydrocarbon biosynthesis genes in Hymenoptera.</title>
        <authorList>
            <person name="Moris V.C."/>
            <person name="Podsiadlowski L."/>
            <person name="Martin S."/>
            <person name="Oeyen J.P."/>
            <person name="Donath A."/>
            <person name="Petersen M."/>
            <person name="Wilbrandt J."/>
            <person name="Misof B."/>
            <person name="Liedtke D."/>
            <person name="Thamm M."/>
            <person name="Scheiner R."/>
            <person name="Schmitt T."/>
            <person name="Niehuis O."/>
        </authorList>
    </citation>
    <scope>NUCLEOTIDE SEQUENCE</scope>
    <source>
        <strain evidence="7">GBR_01_08_01A</strain>
    </source>
</reference>
<evidence type="ECO:0000313" key="8">
    <source>
        <dbReference type="Proteomes" id="UP001258017"/>
    </source>
</evidence>
<dbReference type="SUPFAM" id="SSF54928">
    <property type="entry name" value="RNA-binding domain, RBD"/>
    <property type="match status" value="1"/>
</dbReference>
<gene>
    <name evidence="7" type="ORF">KPH14_004371</name>
</gene>
<dbReference type="GO" id="GO:0031123">
    <property type="term" value="P:RNA 3'-end processing"/>
    <property type="evidence" value="ECO:0007669"/>
    <property type="project" value="TreeGrafter"/>
</dbReference>
<organism evidence="7 8">
    <name type="scientific">Odynerus spinipes</name>
    <dbReference type="NCBI Taxonomy" id="1348599"/>
    <lineage>
        <taxon>Eukaryota</taxon>
        <taxon>Metazoa</taxon>
        <taxon>Ecdysozoa</taxon>
        <taxon>Arthropoda</taxon>
        <taxon>Hexapoda</taxon>
        <taxon>Insecta</taxon>
        <taxon>Pterygota</taxon>
        <taxon>Neoptera</taxon>
        <taxon>Endopterygota</taxon>
        <taxon>Hymenoptera</taxon>
        <taxon>Apocrita</taxon>
        <taxon>Aculeata</taxon>
        <taxon>Vespoidea</taxon>
        <taxon>Vespidae</taxon>
        <taxon>Eumeninae</taxon>
        <taxon>Odynerus</taxon>
    </lineage>
</organism>
<dbReference type="InterPro" id="IPR035979">
    <property type="entry name" value="RBD_domain_sf"/>
</dbReference>
<dbReference type="PROSITE" id="PS50102">
    <property type="entry name" value="RRM"/>
    <property type="match status" value="1"/>
</dbReference>
<evidence type="ECO:0000313" key="7">
    <source>
        <dbReference type="EMBL" id="KAK2588356.1"/>
    </source>
</evidence>
<dbReference type="SUPFAM" id="SSF81301">
    <property type="entry name" value="Nucleotidyltransferase"/>
    <property type="match status" value="1"/>
</dbReference>
<evidence type="ECO:0000256" key="5">
    <source>
        <dbReference type="PROSITE-ProRule" id="PRU00176"/>
    </source>
</evidence>
<dbReference type="GO" id="GO:1990817">
    <property type="term" value="F:poly(A) RNA polymerase activity"/>
    <property type="evidence" value="ECO:0007669"/>
    <property type="project" value="UniProtKB-ARBA"/>
</dbReference>
<dbReference type="GO" id="GO:0050265">
    <property type="term" value="F:RNA uridylyltransferase activity"/>
    <property type="evidence" value="ECO:0007669"/>
    <property type="project" value="TreeGrafter"/>
</dbReference>
<evidence type="ECO:0000256" key="4">
    <source>
        <dbReference type="ARBA" id="ARBA00022884"/>
    </source>
</evidence>
<dbReference type="CDD" id="cd05402">
    <property type="entry name" value="NT_PAP_TUTase"/>
    <property type="match status" value="1"/>
</dbReference>
<protein>
    <recommendedName>
        <fullName evidence="6">RRM domain-containing protein</fullName>
    </recommendedName>
</protein>
<dbReference type="InterPro" id="IPR043519">
    <property type="entry name" value="NT_sf"/>
</dbReference>
<keyword evidence="4 5" id="KW-0694">RNA-binding</keyword>
<keyword evidence="3" id="KW-0862">Zinc</keyword>
<dbReference type="GO" id="GO:0003723">
    <property type="term" value="F:RNA binding"/>
    <property type="evidence" value="ECO:0007669"/>
    <property type="project" value="UniProtKB-UniRule"/>
</dbReference>
<dbReference type="Proteomes" id="UP001258017">
    <property type="component" value="Unassembled WGS sequence"/>
</dbReference>
<dbReference type="InterPro" id="IPR000504">
    <property type="entry name" value="RRM_dom"/>
</dbReference>
<feature type="domain" description="RRM" evidence="6">
    <location>
        <begin position="43"/>
        <end position="118"/>
    </location>
</feature>
<dbReference type="InterPro" id="IPR054708">
    <property type="entry name" value="MTPAP-like_central"/>
</dbReference>
<evidence type="ECO:0000259" key="6">
    <source>
        <dbReference type="PROSITE" id="PS50102"/>
    </source>
</evidence>
<reference evidence="7" key="1">
    <citation type="submission" date="2021-08" db="EMBL/GenBank/DDBJ databases">
        <authorList>
            <person name="Misof B."/>
            <person name="Oliver O."/>
            <person name="Podsiadlowski L."/>
            <person name="Donath A."/>
            <person name="Peters R."/>
            <person name="Mayer C."/>
            <person name="Rust J."/>
            <person name="Gunkel S."/>
            <person name="Lesny P."/>
            <person name="Martin S."/>
            <person name="Oeyen J.P."/>
            <person name="Petersen M."/>
            <person name="Panagiotis P."/>
            <person name="Wilbrandt J."/>
            <person name="Tanja T."/>
        </authorList>
    </citation>
    <scope>NUCLEOTIDE SEQUENCE</scope>
    <source>
        <strain evidence="7">GBR_01_08_01A</strain>
        <tissue evidence="7">Thorax + abdomen</tissue>
    </source>
</reference>
<evidence type="ECO:0000256" key="1">
    <source>
        <dbReference type="ARBA" id="ARBA00022723"/>
    </source>
</evidence>
<dbReference type="Gene3D" id="3.30.160.60">
    <property type="entry name" value="Classic Zinc Finger"/>
    <property type="match status" value="1"/>
</dbReference>
<dbReference type="SUPFAM" id="SSF57667">
    <property type="entry name" value="beta-beta-alpha zinc fingers"/>
    <property type="match status" value="1"/>
</dbReference>
<name>A0AAD9RYQ1_9HYME</name>
<proteinExistence type="predicted"/>